<name>A0A6A0ADA4_HAELA</name>
<proteinExistence type="predicted"/>
<protein>
    <submittedName>
        <fullName evidence="3">LCIB_C_CA domain-containing protein</fullName>
    </submittedName>
</protein>
<dbReference type="PANTHER" id="PTHR38016:SF1">
    <property type="entry name" value="LIMITING CO2-INDUCIBLE PROTEIN B_C BETA CARBONYIC ANHYDRASE DOMAIN-CONTAINING PROTEIN"/>
    <property type="match status" value="1"/>
</dbReference>
<dbReference type="EMBL" id="BLLF01005194">
    <property type="protein sequence ID" value="GFH30859.1"/>
    <property type="molecule type" value="Genomic_DNA"/>
</dbReference>
<dbReference type="AlphaFoldDB" id="A0A6A0ADA4"/>
<dbReference type="Pfam" id="PF18599">
    <property type="entry name" value="LCIB_C_CA"/>
    <property type="match status" value="1"/>
</dbReference>
<dbReference type="PANTHER" id="PTHR38016">
    <property type="entry name" value="UNNAMED PRODUCT"/>
    <property type="match status" value="1"/>
</dbReference>
<evidence type="ECO:0000313" key="3">
    <source>
        <dbReference type="EMBL" id="GFH30859.1"/>
    </source>
</evidence>
<feature type="region of interest" description="Disordered" evidence="1">
    <location>
        <begin position="1"/>
        <end position="21"/>
    </location>
</feature>
<keyword evidence="4" id="KW-1185">Reference proteome</keyword>
<comment type="caution">
    <text evidence="3">The sequence shown here is derived from an EMBL/GenBank/DDBJ whole genome shotgun (WGS) entry which is preliminary data.</text>
</comment>
<organism evidence="3 4">
    <name type="scientific">Haematococcus lacustris</name>
    <name type="common">Green alga</name>
    <name type="synonym">Haematococcus pluvialis</name>
    <dbReference type="NCBI Taxonomy" id="44745"/>
    <lineage>
        <taxon>Eukaryota</taxon>
        <taxon>Viridiplantae</taxon>
        <taxon>Chlorophyta</taxon>
        <taxon>core chlorophytes</taxon>
        <taxon>Chlorophyceae</taxon>
        <taxon>CS clade</taxon>
        <taxon>Chlamydomonadales</taxon>
        <taxon>Haematococcaceae</taxon>
        <taxon>Haematococcus</taxon>
    </lineage>
</organism>
<reference evidence="3 4" key="1">
    <citation type="submission" date="2020-02" db="EMBL/GenBank/DDBJ databases">
        <title>Draft genome sequence of Haematococcus lacustris strain NIES-144.</title>
        <authorList>
            <person name="Morimoto D."/>
            <person name="Nakagawa S."/>
            <person name="Yoshida T."/>
            <person name="Sawayama S."/>
        </authorList>
    </citation>
    <scope>NUCLEOTIDE SEQUENCE [LARGE SCALE GENOMIC DNA]</scope>
    <source>
        <strain evidence="3 4">NIES-144</strain>
    </source>
</reference>
<accession>A0A6A0ADA4</accession>
<dbReference type="Proteomes" id="UP000485058">
    <property type="component" value="Unassembled WGS sequence"/>
</dbReference>
<feature type="non-terminal residue" evidence="3">
    <location>
        <position position="403"/>
    </location>
</feature>
<sequence length="403" mass="43139">MATLNGMKMRTPTSVSASSRPVAKPVPTCCPSCMCSSCRGVSVRALALAPSPRQEGISVRQANFSTNATAVATAGPRVENEADLNQRHHNVSGYFPSALGVDDFMARVEVALSGFGFTGENSIAMTNLCRDEVTTVLKDKIESVFGGSFNTNGLGAVLTCGVTGMGAGFSHSPVSNGKEHYVFFAFPHIGINSAGEVGAITRPGRPVKSCACGALQKCLIELKAEGYSKNCKVPGVHDPLDPEYSILKQRLARRVRYENIDPTKMDLVSITGLAERTITNKAVDFKKANIAVVTGVQIHNWATELDARSGVPSLEFVAPAKVFVVVDGRKTFIDLSRVPTMSPRQLQLMAKASVSGHKDEDQVAIGKTVAGTLKEIPLKYLTQRLGVTKDPEELTMPGMSYTW</sequence>
<evidence type="ECO:0000256" key="1">
    <source>
        <dbReference type="SAM" id="MobiDB-lite"/>
    </source>
</evidence>
<gene>
    <name evidence="3" type="ORF">HaLaN_29788</name>
</gene>
<feature type="domain" description="Limiting CO2-inducible protein B/C beta carbonyic anhydrase" evidence="2">
    <location>
        <begin position="98"/>
        <end position="325"/>
    </location>
</feature>
<evidence type="ECO:0000259" key="2">
    <source>
        <dbReference type="Pfam" id="PF18599"/>
    </source>
</evidence>
<dbReference type="InterPro" id="IPR040703">
    <property type="entry name" value="LCIB/C_CA"/>
</dbReference>
<evidence type="ECO:0000313" key="4">
    <source>
        <dbReference type="Proteomes" id="UP000485058"/>
    </source>
</evidence>